<dbReference type="PANTHER" id="PTHR42760">
    <property type="entry name" value="SHORT-CHAIN DEHYDROGENASES/REDUCTASES FAMILY MEMBER"/>
    <property type="match status" value="1"/>
</dbReference>
<protein>
    <recommendedName>
        <fullName evidence="5">Dehydrogenase</fullName>
    </recommendedName>
</protein>
<dbReference type="EMBL" id="MFLY01000036">
    <property type="protein sequence ID" value="OGG72644.1"/>
    <property type="molecule type" value="Genomic_DNA"/>
</dbReference>
<comment type="similarity">
    <text evidence="1 2">Belongs to the short-chain dehydrogenases/reductases (SDR) family.</text>
</comment>
<dbReference type="InterPro" id="IPR002347">
    <property type="entry name" value="SDR_fam"/>
</dbReference>
<dbReference type="CDD" id="cd05233">
    <property type="entry name" value="SDR_c"/>
    <property type="match status" value="1"/>
</dbReference>
<dbReference type="Gene3D" id="3.40.50.720">
    <property type="entry name" value="NAD(P)-binding Rossmann-like Domain"/>
    <property type="match status" value="1"/>
</dbReference>
<organism evidence="3 4">
    <name type="scientific">Candidatus Kaiserbacteria bacterium RIFCSPLOWO2_01_FULL_53_17</name>
    <dbReference type="NCBI Taxonomy" id="1798511"/>
    <lineage>
        <taxon>Bacteria</taxon>
        <taxon>Candidatus Kaiseribacteriota</taxon>
    </lineage>
</organism>
<dbReference type="GO" id="GO:0016616">
    <property type="term" value="F:oxidoreductase activity, acting on the CH-OH group of donors, NAD or NADP as acceptor"/>
    <property type="evidence" value="ECO:0007669"/>
    <property type="project" value="TreeGrafter"/>
</dbReference>
<dbReference type="Pfam" id="PF00106">
    <property type="entry name" value="adh_short"/>
    <property type="match status" value="1"/>
</dbReference>
<evidence type="ECO:0000256" key="1">
    <source>
        <dbReference type="ARBA" id="ARBA00006484"/>
    </source>
</evidence>
<dbReference type="PRINTS" id="PR00081">
    <property type="entry name" value="GDHRDH"/>
</dbReference>
<evidence type="ECO:0000313" key="3">
    <source>
        <dbReference type="EMBL" id="OGG72644.1"/>
    </source>
</evidence>
<sequence length="271" mass="29162">MEGKTALIAGGSRGIGLAIAQAFAGQGYDIILVARNQQELDDAKKSIPTQAQAFAVDVTDIVMVKEMIRVIPTLDVLVNAAGVIEPIAPLENVDPEKWLQLLKINVFGTFLMTRVCIPLLAKRGGTIINFVGGGEGAFPNFSAYAASKGAIARFTETAAAELTAKNITVNAIAPGAVNTKMTEDMIAAGKDAGAQYREALKQKDNDAATPEKAVRFALWLCSDAARGVTGKIISAQWDDYEKFPEHAKEIASTDLYTMRRVRPKDRGFSWE</sequence>
<gene>
    <name evidence="3" type="ORF">A3A38_00180</name>
</gene>
<accession>A0A1F6EG77</accession>
<dbReference type="PRINTS" id="PR00080">
    <property type="entry name" value="SDRFAMILY"/>
</dbReference>
<dbReference type="FunFam" id="3.40.50.720:FF:000084">
    <property type="entry name" value="Short-chain dehydrogenase reductase"/>
    <property type="match status" value="1"/>
</dbReference>
<evidence type="ECO:0008006" key="5">
    <source>
        <dbReference type="Google" id="ProtNLM"/>
    </source>
</evidence>
<dbReference type="AlphaFoldDB" id="A0A1F6EG77"/>
<dbReference type="SUPFAM" id="SSF51735">
    <property type="entry name" value="NAD(P)-binding Rossmann-fold domains"/>
    <property type="match status" value="1"/>
</dbReference>
<comment type="caution">
    <text evidence="3">The sequence shown here is derived from an EMBL/GenBank/DDBJ whole genome shotgun (WGS) entry which is preliminary data.</text>
</comment>
<proteinExistence type="inferred from homology"/>
<dbReference type="InterPro" id="IPR036291">
    <property type="entry name" value="NAD(P)-bd_dom_sf"/>
</dbReference>
<dbReference type="InterPro" id="IPR020904">
    <property type="entry name" value="Sc_DH/Rdtase_CS"/>
</dbReference>
<evidence type="ECO:0000313" key="4">
    <source>
        <dbReference type="Proteomes" id="UP000177306"/>
    </source>
</evidence>
<dbReference type="Proteomes" id="UP000177306">
    <property type="component" value="Unassembled WGS sequence"/>
</dbReference>
<reference evidence="3 4" key="1">
    <citation type="journal article" date="2016" name="Nat. Commun.">
        <title>Thousands of microbial genomes shed light on interconnected biogeochemical processes in an aquifer system.</title>
        <authorList>
            <person name="Anantharaman K."/>
            <person name="Brown C.T."/>
            <person name="Hug L.A."/>
            <person name="Sharon I."/>
            <person name="Castelle C.J."/>
            <person name="Probst A.J."/>
            <person name="Thomas B.C."/>
            <person name="Singh A."/>
            <person name="Wilkins M.J."/>
            <person name="Karaoz U."/>
            <person name="Brodie E.L."/>
            <person name="Williams K.H."/>
            <person name="Hubbard S.S."/>
            <person name="Banfield J.F."/>
        </authorList>
    </citation>
    <scope>NUCLEOTIDE SEQUENCE [LARGE SCALE GENOMIC DNA]</scope>
</reference>
<dbReference type="PROSITE" id="PS00061">
    <property type="entry name" value="ADH_SHORT"/>
    <property type="match status" value="1"/>
</dbReference>
<evidence type="ECO:0000256" key="2">
    <source>
        <dbReference type="RuleBase" id="RU000363"/>
    </source>
</evidence>
<name>A0A1F6EG77_9BACT</name>